<proteinExistence type="predicted"/>
<dbReference type="InterPro" id="IPR011990">
    <property type="entry name" value="TPR-like_helical_dom_sf"/>
</dbReference>
<keyword evidence="2" id="KW-0732">Signal</keyword>
<evidence type="ECO:0000256" key="1">
    <source>
        <dbReference type="ARBA" id="ARBA00023284"/>
    </source>
</evidence>
<evidence type="ECO:0000256" key="2">
    <source>
        <dbReference type="SAM" id="SignalP"/>
    </source>
</evidence>
<comment type="caution">
    <text evidence="4">The sequence shown here is derived from an EMBL/GenBank/DDBJ whole genome shotgun (WGS) entry which is preliminary data.</text>
</comment>
<dbReference type="PROSITE" id="PS51352">
    <property type="entry name" value="THIOREDOXIN_2"/>
    <property type="match status" value="1"/>
</dbReference>
<dbReference type="Proteomes" id="UP000295499">
    <property type="component" value="Unassembled WGS sequence"/>
</dbReference>
<protein>
    <submittedName>
        <fullName evidence="4">Thioredoxin-like protein</fullName>
    </submittedName>
</protein>
<dbReference type="Pfam" id="PF13899">
    <property type="entry name" value="Thioredoxin_7"/>
    <property type="match status" value="1"/>
</dbReference>
<dbReference type="PROSITE" id="PS00194">
    <property type="entry name" value="THIOREDOXIN_1"/>
    <property type="match status" value="1"/>
</dbReference>
<dbReference type="Gene3D" id="1.25.40.10">
    <property type="entry name" value="Tetratricopeptide repeat domain"/>
    <property type="match status" value="1"/>
</dbReference>
<dbReference type="GO" id="GO:0045454">
    <property type="term" value="P:cell redox homeostasis"/>
    <property type="evidence" value="ECO:0007669"/>
    <property type="project" value="TreeGrafter"/>
</dbReference>
<keyword evidence="5" id="KW-1185">Reference proteome</keyword>
<evidence type="ECO:0000313" key="5">
    <source>
        <dbReference type="Proteomes" id="UP000295499"/>
    </source>
</evidence>
<dbReference type="PANTHER" id="PTHR32234">
    <property type="entry name" value="THIOL:DISULFIDE INTERCHANGE PROTEIN DSBD"/>
    <property type="match status" value="1"/>
</dbReference>
<keyword evidence="1" id="KW-0676">Redox-active center</keyword>
<dbReference type="PANTHER" id="PTHR32234:SF0">
    <property type="entry name" value="THIOL:DISULFIDE INTERCHANGE PROTEIN DSBD"/>
    <property type="match status" value="1"/>
</dbReference>
<reference evidence="4 5" key="1">
    <citation type="submission" date="2019-03" db="EMBL/GenBank/DDBJ databases">
        <title>Genomic Encyclopedia of Archaeal and Bacterial Type Strains, Phase II (KMG-II): from individual species to whole genera.</title>
        <authorList>
            <person name="Goeker M."/>
        </authorList>
    </citation>
    <scope>NUCLEOTIDE SEQUENCE [LARGE SCALE GENOMIC DNA]</scope>
    <source>
        <strain evidence="4 5">DSM 19034</strain>
    </source>
</reference>
<feature type="chain" id="PRO_5020510138" evidence="2">
    <location>
        <begin position="19"/>
        <end position="447"/>
    </location>
</feature>
<dbReference type="Gene3D" id="3.40.30.10">
    <property type="entry name" value="Glutaredoxin"/>
    <property type="match status" value="1"/>
</dbReference>
<evidence type="ECO:0000259" key="3">
    <source>
        <dbReference type="PROSITE" id="PS51352"/>
    </source>
</evidence>
<name>A0A4R6INW6_9SPHI</name>
<dbReference type="AlphaFoldDB" id="A0A4R6INW6"/>
<evidence type="ECO:0000313" key="4">
    <source>
        <dbReference type="EMBL" id="TDO23964.1"/>
    </source>
</evidence>
<dbReference type="RefSeq" id="WP_133551555.1">
    <property type="nucleotide sequence ID" value="NZ_SNWM01000001.1"/>
</dbReference>
<dbReference type="GO" id="GO:0015035">
    <property type="term" value="F:protein-disulfide reductase activity"/>
    <property type="evidence" value="ECO:0007669"/>
    <property type="project" value="TreeGrafter"/>
</dbReference>
<feature type="signal peptide" evidence="2">
    <location>
        <begin position="1"/>
        <end position="18"/>
    </location>
</feature>
<feature type="domain" description="Thioredoxin" evidence="3">
    <location>
        <begin position="8"/>
        <end position="136"/>
    </location>
</feature>
<dbReference type="GO" id="GO:0006950">
    <property type="term" value="P:response to stress"/>
    <property type="evidence" value="ECO:0007669"/>
    <property type="project" value="UniProtKB-ARBA"/>
</dbReference>
<dbReference type="SUPFAM" id="SSF48452">
    <property type="entry name" value="TPR-like"/>
    <property type="match status" value="1"/>
</dbReference>
<sequence>MKKIIFITLIFSAISSYAQEKLIINFKEQSWETTLATAKSTHQLVFIDVFTEWCGPCKTMDGEVFTLPEVAKIFNENFINFKLDAEKGIGPAILKKYGVSSYPTYLFVDSNGTLIYSMDGSMPPATFIQHAKNAIRESTQEQTIAQLESIYPQHQRDKGFLYNYLNRLTRLKLPTTDLLDHYVTLLSPSEQADPKTIRLITENGVWLNRKLQLGPALAVLERNESIFNKLQENDPRRESLAHIKTGAMDVSLQKAIANKDMSLFQLVSRLKKDTKSDPFDNKQTLAMKYFFAVKDYPAYKKNASDYINRTVLKIPADTLVKNDAVVYASMKSIPDAESYKYTASIKVSNTIIHTTEEMLKITLSKKELQQLKTWTDEALRITQTDPAYYKNVTPYYLNIDAQVLYKMHQKEQAIQQMKSAIQLVADNAYAVKKLQELLTKMEADEII</sequence>
<dbReference type="InterPro" id="IPR017937">
    <property type="entry name" value="Thioredoxin_CS"/>
</dbReference>
<dbReference type="EMBL" id="SNWM01000001">
    <property type="protein sequence ID" value="TDO23964.1"/>
    <property type="molecule type" value="Genomic_DNA"/>
</dbReference>
<dbReference type="InterPro" id="IPR036249">
    <property type="entry name" value="Thioredoxin-like_sf"/>
</dbReference>
<dbReference type="OrthoDB" id="120730at2"/>
<organism evidence="4 5">
    <name type="scientific">Pedobacter duraquae</name>
    <dbReference type="NCBI Taxonomy" id="425511"/>
    <lineage>
        <taxon>Bacteria</taxon>
        <taxon>Pseudomonadati</taxon>
        <taxon>Bacteroidota</taxon>
        <taxon>Sphingobacteriia</taxon>
        <taxon>Sphingobacteriales</taxon>
        <taxon>Sphingobacteriaceae</taxon>
        <taxon>Pedobacter</taxon>
    </lineage>
</organism>
<accession>A0A4R6INW6</accession>
<dbReference type="SUPFAM" id="SSF52833">
    <property type="entry name" value="Thioredoxin-like"/>
    <property type="match status" value="1"/>
</dbReference>
<dbReference type="InterPro" id="IPR013766">
    <property type="entry name" value="Thioredoxin_domain"/>
</dbReference>
<gene>
    <name evidence="4" type="ORF">CLV32_0251</name>
</gene>